<dbReference type="GO" id="GO:0030246">
    <property type="term" value="F:carbohydrate binding"/>
    <property type="evidence" value="ECO:0007669"/>
    <property type="project" value="InterPro"/>
</dbReference>
<evidence type="ECO:0000256" key="7">
    <source>
        <dbReference type="ARBA" id="ARBA00022553"/>
    </source>
</evidence>
<dbReference type="CDD" id="cd09019">
    <property type="entry name" value="galactose_mutarotase_like"/>
    <property type="match status" value="1"/>
</dbReference>
<dbReference type="RefSeq" id="WP_073295578.1">
    <property type="nucleotide sequence ID" value="NZ_FRAV01000032.1"/>
</dbReference>
<organism evidence="15 16">
    <name type="scientific">Chryseobacterium polytrichastri</name>
    <dbReference type="NCBI Taxonomy" id="1302687"/>
    <lineage>
        <taxon>Bacteria</taxon>
        <taxon>Pseudomonadati</taxon>
        <taxon>Bacteroidota</taxon>
        <taxon>Flavobacteriia</taxon>
        <taxon>Flavobacteriales</taxon>
        <taxon>Weeksellaceae</taxon>
        <taxon>Chryseobacterium group</taxon>
        <taxon>Chryseobacterium</taxon>
    </lineage>
</organism>
<dbReference type="InterPro" id="IPR015443">
    <property type="entry name" value="Aldose_1-epimerase"/>
</dbReference>
<evidence type="ECO:0000256" key="2">
    <source>
        <dbReference type="ARBA" id="ARBA00004496"/>
    </source>
</evidence>
<evidence type="ECO:0000256" key="8">
    <source>
        <dbReference type="ARBA" id="ARBA00022837"/>
    </source>
</evidence>
<dbReference type="AlphaFoldDB" id="A0A1M7FJ91"/>
<feature type="active site" description="Proton acceptor" evidence="12">
    <location>
        <position position="315"/>
    </location>
</feature>
<dbReference type="Pfam" id="PF01263">
    <property type="entry name" value="Aldose_epim"/>
    <property type="match status" value="1"/>
</dbReference>
<accession>A0A1M7FJ91</accession>
<evidence type="ECO:0000256" key="1">
    <source>
        <dbReference type="ARBA" id="ARBA00001913"/>
    </source>
</evidence>
<dbReference type="Gene3D" id="2.70.98.10">
    <property type="match status" value="1"/>
</dbReference>
<evidence type="ECO:0000256" key="11">
    <source>
        <dbReference type="PIRNR" id="PIRNR005096"/>
    </source>
</evidence>
<comment type="pathway">
    <text evidence="3 11">Carbohydrate metabolism; hexose metabolism.</text>
</comment>
<dbReference type="GO" id="GO:0033499">
    <property type="term" value="P:galactose catabolic process via UDP-galactose, Leloir pathway"/>
    <property type="evidence" value="ECO:0007669"/>
    <property type="project" value="TreeGrafter"/>
</dbReference>
<sequence>MKNIEVSEYGVTPEGIVVKKFTVTNKNGMQLEVINYGGIITSLTAPDRNGQYKDVVLGFTKPEDYFTGNSYFLGAIVGRFANRIAGGKFSIEGKTYELETNNSPNHLHGGNEGFSNKIWEIEAVPNSQTIKLSYTSKDREEGYPGELKVTVLYTLTDDDALEISYEATTDKPTIVNLSQHSYFNLSGDFTELITGHELQLYADYFIPTDNTMIPTGELKNVEGTPFDFRIPKLIGKDIEIDDEQLKFGSGYDHCWVPNGKGLRSIAEVYHAETERMMEVLTDQPGVQLYCGNFLDGKYETKTGGRNERRTGLCLETQHFPDAPNQSHFPSVMLIPGEKYQSKTIYKFSVK</sequence>
<evidence type="ECO:0000313" key="15">
    <source>
        <dbReference type="EMBL" id="SHM04151.1"/>
    </source>
</evidence>
<feature type="active site" description="Proton donor" evidence="12">
    <location>
        <position position="180"/>
    </location>
</feature>
<keyword evidence="16" id="KW-1185">Reference proteome</keyword>
<protein>
    <recommendedName>
        <fullName evidence="11">Aldose 1-epimerase</fullName>
        <ecNumber evidence="11">5.1.3.3</ecNumber>
    </recommendedName>
</protein>
<evidence type="ECO:0000256" key="6">
    <source>
        <dbReference type="ARBA" id="ARBA00022490"/>
    </source>
</evidence>
<dbReference type="EC" id="5.1.3.3" evidence="11"/>
<dbReference type="InterPro" id="IPR047215">
    <property type="entry name" value="Galactose_mutarotase-like"/>
</dbReference>
<keyword evidence="6" id="KW-0963">Cytoplasm</keyword>
<dbReference type="InterPro" id="IPR008183">
    <property type="entry name" value="Aldose_1/G6P_1-epimerase"/>
</dbReference>
<dbReference type="GO" id="GO:0006006">
    <property type="term" value="P:glucose metabolic process"/>
    <property type="evidence" value="ECO:0007669"/>
    <property type="project" value="TreeGrafter"/>
</dbReference>
<keyword evidence="9 11" id="KW-0413">Isomerase</keyword>
<feature type="binding site" evidence="13">
    <location>
        <position position="252"/>
    </location>
    <ligand>
        <name>beta-D-galactose</name>
        <dbReference type="ChEBI" id="CHEBI:27667"/>
    </ligand>
</feature>
<keyword evidence="8" id="KW-0106">Calcium</keyword>
<evidence type="ECO:0000256" key="4">
    <source>
        <dbReference type="ARBA" id="ARBA00006206"/>
    </source>
</evidence>
<dbReference type="STRING" id="1302687.SAMN05444267_103229"/>
<gene>
    <name evidence="15" type="ORF">SAMN05444267_103229</name>
</gene>
<evidence type="ECO:0000256" key="5">
    <source>
        <dbReference type="ARBA" id="ARBA00011245"/>
    </source>
</evidence>
<dbReference type="NCBIfam" id="NF008277">
    <property type="entry name" value="PRK11055.1"/>
    <property type="match status" value="1"/>
</dbReference>
<comment type="cofactor">
    <cofactor evidence="1">
        <name>Ca(2+)</name>
        <dbReference type="ChEBI" id="CHEBI:29108"/>
    </cofactor>
</comment>
<dbReference type="SUPFAM" id="SSF74650">
    <property type="entry name" value="Galactose mutarotase-like"/>
    <property type="match status" value="1"/>
</dbReference>
<feature type="binding site" evidence="14">
    <location>
        <begin position="82"/>
        <end position="83"/>
    </location>
    <ligand>
        <name>beta-D-galactose</name>
        <dbReference type="ChEBI" id="CHEBI:27667"/>
    </ligand>
</feature>
<evidence type="ECO:0000256" key="9">
    <source>
        <dbReference type="ARBA" id="ARBA00023235"/>
    </source>
</evidence>
<dbReference type="EMBL" id="FRAV01000032">
    <property type="protein sequence ID" value="SHM04151.1"/>
    <property type="molecule type" value="Genomic_DNA"/>
</dbReference>
<proteinExistence type="inferred from homology"/>
<evidence type="ECO:0000256" key="14">
    <source>
        <dbReference type="PIRSR" id="PIRSR005096-3"/>
    </source>
</evidence>
<dbReference type="Proteomes" id="UP000184364">
    <property type="component" value="Unassembled WGS sequence"/>
</dbReference>
<dbReference type="OrthoDB" id="9779408at2"/>
<evidence type="ECO:0000313" key="16">
    <source>
        <dbReference type="Proteomes" id="UP000184364"/>
    </source>
</evidence>
<dbReference type="GO" id="GO:0005737">
    <property type="term" value="C:cytoplasm"/>
    <property type="evidence" value="ECO:0007669"/>
    <property type="project" value="UniProtKB-SubCell"/>
</dbReference>
<dbReference type="InterPro" id="IPR014718">
    <property type="entry name" value="GH-type_carb-bd"/>
</dbReference>
<dbReference type="GO" id="GO:0004034">
    <property type="term" value="F:aldose 1-epimerase activity"/>
    <property type="evidence" value="ECO:0007669"/>
    <property type="project" value="UniProtKB-EC"/>
</dbReference>
<comment type="similarity">
    <text evidence="4 11">Belongs to the aldose epimerase family.</text>
</comment>
<dbReference type="PANTHER" id="PTHR10091">
    <property type="entry name" value="ALDOSE-1-EPIMERASE"/>
    <property type="match status" value="1"/>
</dbReference>
<evidence type="ECO:0000256" key="13">
    <source>
        <dbReference type="PIRSR" id="PIRSR005096-2"/>
    </source>
</evidence>
<comment type="catalytic activity">
    <reaction evidence="11">
        <text>alpha-D-glucose = beta-D-glucose</text>
        <dbReference type="Rhea" id="RHEA:10264"/>
        <dbReference type="ChEBI" id="CHEBI:15903"/>
        <dbReference type="ChEBI" id="CHEBI:17925"/>
        <dbReference type="EC" id="5.1.3.3"/>
    </reaction>
</comment>
<comment type="subunit">
    <text evidence="5">Monomer.</text>
</comment>
<keyword evidence="7" id="KW-0597">Phosphoprotein</keyword>
<dbReference type="PANTHER" id="PTHR10091:SF0">
    <property type="entry name" value="GALACTOSE MUTAROTASE"/>
    <property type="match status" value="1"/>
</dbReference>
<evidence type="ECO:0000256" key="3">
    <source>
        <dbReference type="ARBA" id="ARBA00005028"/>
    </source>
</evidence>
<dbReference type="InterPro" id="IPR011013">
    <property type="entry name" value="Gal_mutarotase_sf_dom"/>
</dbReference>
<feature type="binding site" evidence="14">
    <location>
        <begin position="180"/>
        <end position="182"/>
    </location>
    <ligand>
        <name>beta-D-galactose</name>
        <dbReference type="ChEBI" id="CHEBI:27667"/>
    </ligand>
</feature>
<dbReference type="FunFam" id="2.70.98.10:FF:000003">
    <property type="entry name" value="Aldose 1-epimerase"/>
    <property type="match status" value="1"/>
</dbReference>
<dbReference type="PIRSF" id="PIRSF005096">
    <property type="entry name" value="GALM"/>
    <property type="match status" value="1"/>
</dbReference>
<evidence type="ECO:0000256" key="10">
    <source>
        <dbReference type="ARBA" id="ARBA00023277"/>
    </source>
</evidence>
<comment type="subcellular location">
    <subcellularLocation>
        <location evidence="2">Cytoplasm</location>
    </subcellularLocation>
</comment>
<dbReference type="UniPathway" id="UPA00242"/>
<keyword evidence="10 11" id="KW-0119">Carbohydrate metabolism</keyword>
<evidence type="ECO:0000256" key="12">
    <source>
        <dbReference type="PIRSR" id="PIRSR005096-1"/>
    </source>
</evidence>
<reference evidence="16" key="1">
    <citation type="submission" date="2016-11" db="EMBL/GenBank/DDBJ databases">
        <authorList>
            <person name="Varghese N."/>
            <person name="Submissions S."/>
        </authorList>
    </citation>
    <scope>NUCLEOTIDE SEQUENCE [LARGE SCALE GENOMIC DNA]</scope>
    <source>
        <strain evidence="16">DSM 26899</strain>
    </source>
</reference>
<name>A0A1M7FJ91_9FLAO</name>